<feature type="compositionally biased region" description="Low complexity" evidence="1">
    <location>
        <begin position="204"/>
        <end position="215"/>
    </location>
</feature>
<name>A0AAD8MEU4_9APIA</name>
<feature type="region of interest" description="Disordered" evidence="1">
    <location>
        <begin position="1"/>
        <end position="47"/>
    </location>
</feature>
<dbReference type="Proteomes" id="UP001237642">
    <property type="component" value="Unassembled WGS sequence"/>
</dbReference>
<dbReference type="EMBL" id="JAUIZM010000008">
    <property type="protein sequence ID" value="KAK1370307.1"/>
    <property type="molecule type" value="Genomic_DNA"/>
</dbReference>
<evidence type="ECO:0000313" key="3">
    <source>
        <dbReference type="Proteomes" id="UP001237642"/>
    </source>
</evidence>
<feature type="region of interest" description="Disordered" evidence="1">
    <location>
        <begin position="363"/>
        <end position="393"/>
    </location>
</feature>
<comment type="caution">
    <text evidence="2">The sequence shown here is derived from an EMBL/GenBank/DDBJ whole genome shotgun (WGS) entry which is preliminary data.</text>
</comment>
<proteinExistence type="predicted"/>
<reference evidence="2" key="1">
    <citation type="submission" date="2023-02" db="EMBL/GenBank/DDBJ databases">
        <title>Genome of toxic invasive species Heracleum sosnowskyi carries increased number of genes despite the absence of recent whole-genome duplications.</title>
        <authorList>
            <person name="Schelkunov M."/>
            <person name="Shtratnikova V."/>
            <person name="Makarenko M."/>
            <person name="Klepikova A."/>
            <person name="Omelchenko D."/>
            <person name="Novikova G."/>
            <person name="Obukhova E."/>
            <person name="Bogdanov V."/>
            <person name="Penin A."/>
            <person name="Logacheva M."/>
        </authorList>
    </citation>
    <scope>NUCLEOTIDE SEQUENCE</scope>
    <source>
        <strain evidence="2">Hsosn_3</strain>
        <tissue evidence="2">Leaf</tissue>
    </source>
</reference>
<accession>A0AAD8MEU4</accession>
<gene>
    <name evidence="2" type="ORF">POM88_036399</name>
</gene>
<organism evidence="2 3">
    <name type="scientific">Heracleum sosnowskyi</name>
    <dbReference type="NCBI Taxonomy" id="360622"/>
    <lineage>
        <taxon>Eukaryota</taxon>
        <taxon>Viridiplantae</taxon>
        <taxon>Streptophyta</taxon>
        <taxon>Embryophyta</taxon>
        <taxon>Tracheophyta</taxon>
        <taxon>Spermatophyta</taxon>
        <taxon>Magnoliopsida</taxon>
        <taxon>eudicotyledons</taxon>
        <taxon>Gunneridae</taxon>
        <taxon>Pentapetalae</taxon>
        <taxon>asterids</taxon>
        <taxon>campanulids</taxon>
        <taxon>Apiales</taxon>
        <taxon>Apiaceae</taxon>
        <taxon>Apioideae</taxon>
        <taxon>apioid superclade</taxon>
        <taxon>Tordylieae</taxon>
        <taxon>Tordyliinae</taxon>
        <taxon>Heracleum</taxon>
    </lineage>
</organism>
<feature type="compositionally biased region" description="Low complexity" evidence="1">
    <location>
        <begin position="226"/>
        <end position="237"/>
    </location>
</feature>
<feature type="compositionally biased region" description="Polar residues" evidence="1">
    <location>
        <begin position="21"/>
        <end position="30"/>
    </location>
</feature>
<sequence>MDGSQQTYPFLPKSGKKRSLRNQISPSSPEHVSKRQTCDRGNTSLTIPTSASYNMEMETENSNPNLNLAKVNFNENQRIPLSSVNQNILGQSMRSQGYAPHSNADSLPSENQRIPLFVVTENVGAQSNRSPAYLSQINDPSRLSVIQRSPLSAITQNVGAKPHWSSDHISQTNISSRASEILRSPHSPIIQDFCAQSNVEHISSAENSSASSGKSPLPKSYKRGCSSTTRPSSNSGSLGLKHTVSSVDNNLSPSQRRLLNVNLSGLTYHRPTLEEKIKTPSKSRQTSNFQLPASTLSPAINQCRRVTNGNNIQNRASQTNSNVKVLPNIESNHTREGISISVPMVSSLNIPIPEWFSKLNNLQNSGTTQEPGNKKTSDIVGNKKNSDIASSSRTKNLMESFNNESDEFDKYSGDREHLSEDENKTGFLHQDLWAEYMDLGKPNKICPKYLQKD</sequence>
<protein>
    <submittedName>
        <fullName evidence="2">Uncharacterized protein</fullName>
    </submittedName>
</protein>
<evidence type="ECO:0000256" key="1">
    <source>
        <dbReference type="SAM" id="MobiDB-lite"/>
    </source>
</evidence>
<feature type="region of interest" description="Disordered" evidence="1">
    <location>
        <begin position="204"/>
        <end position="251"/>
    </location>
</feature>
<dbReference type="AlphaFoldDB" id="A0AAD8MEU4"/>
<reference evidence="2" key="2">
    <citation type="submission" date="2023-05" db="EMBL/GenBank/DDBJ databases">
        <authorList>
            <person name="Schelkunov M.I."/>
        </authorList>
    </citation>
    <scope>NUCLEOTIDE SEQUENCE</scope>
    <source>
        <strain evidence="2">Hsosn_3</strain>
        <tissue evidence="2">Leaf</tissue>
    </source>
</reference>
<evidence type="ECO:0000313" key="2">
    <source>
        <dbReference type="EMBL" id="KAK1370307.1"/>
    </source>
</evidence>
<keyword evidence="3" id="KW-1185">Reference proteome</keyword>